<dbReference type="Proteomes" id="UP000237819">
    <property type="component" value="Unassembled WGS sequence"/>
</dbReference>
<reference evidence="6 7" key="1">
    <citation type="submission" date="2018-02" db="EMBL/GenBank/DDBJ databases">
        <title>Comparative genomes isolates from brazilian mangrove.</title>
        <authorList>
            <person name="Araujo J.E."/>
            <person name="Taketani R.G."/>
            <person name="Silva M.C.P."/>
            <person name="Loureco M.V."/>
            <person name="Andreote F.D."/>
        </authorList>
    </citation>
    <scope>NUCLEOTIDE SEQUENCE [LARGE SCALE GENOMIC DNA]</scope>
    <source>
        <strain evidence="6 7">Nap-Phe MGV</strain>
    </source>
</reference>
<protein>
    <submittedName>
        <fullName evidence="6">TIGR01777 family protein</fullName>
    </submittedName>
</protein>
<dbReference type="Gene3D" id="3.40.50.720">
    <property type="entry name" value="NAD(P)-binding Rossmann-like Domain"/>
    <property type="match status" value="1"/>
</dbReference>
<dbReference type="CDD" id="cd05242">
    <property type="entry name" value="SDR_a8"/>
    <property type="match status" value="1"/>
</dbReference>
<evidence type="ECO:0000256" key="2">
    <source>
        <dbReference type="ARBA" id="ARBA00009353"/>
    </source>
</evidence>
<dbReference type="InterPro" id="IPR005031">
    <property type="entry name" value="COQ10_START"/>
</dbReference>
<dbReference type="CDD" id="cd07820">
    <property type="entry name" value="SRPBCC_3"/>
    <property type="match status" value="1"/>
</dbReference>
<dbReference type="RefSeq" id="WP_105337339.1">
    <property type="nucleotide sequence ID" value="NZ_PUHZ01000020.1"/>
</dbReference>
<dbReference type="PANTHER" id="PTHR11092">
    <property type="entry name" value="SUGAR NUCLEOTIDE EPIMERASE RELATED"/>
    <property type="match status" value="1"/>
</dbReference>
<gene>
    <name evidence="6" type="ORF">C5Y93_20645</name>
</gene>
<proteinExistence type="inferred from homology"/>
<accession>A0A2S8GJ39</accession>
<comment type="similarity">
    <text evidence="1">Belongs to the ribosome association toxin RatA family.</text>
</comment>
<feature type="domain" description="DUF1731" evidence="5">
    <location>
        <begin position="406"/>
        <end position="453"/>
    </location>
</feature>
<dbReference type="SUPFAM" id="SSF51735">
    <property type="entry name" value="NAD(P)-binding Rossmann-fold domains"/>
    <property type="match status" value="1"/>
</dbReference>
<dbReference type="Pfam" id="PF08338">
    <property type="entry name" value="DUF1731"/>
    <property type="match status" value="1"/>
</dbReference>
<sequence length="456" mass="49597">MTHQIFQLRSDIPTPVETAFRWHKRPGALQRLTPPWESVTVEKYEPGLAPGSQAILKTKIGPVPVTWLAEHRALVENELFSDVQLSGPFAFWEHEHRFGAIDADHCYLEDHVEYSVPGGALGRMLGDGIARGKLERMFRYRHATLLADLAAHQPYLERKAMKIAITGASGMVGQALSAFLSTGGHDVLPMTRSRDKQGIYWNYKKQEIDQDALAGVDAIVHLAGEGIASARWTDKQKAKIRDSRVDGTTFLCDKLAAMAKPPQTLVCASAIGYYGDAGQAPVDETSLAGDGFLPDVCRAWELACSPAASAGIRVANVRLGIVLSPQGGALAQMLTPFKLGVGGVIGSGKQYWSWITLDDVIGGIHHCLMNEELVGPVNLTAPNPATNYEFTKTLGRVLGRPTLLPVPSFAARLAMGEMANDLLLASARVLPKKLLHSSYPFRDPELEPALRRILGL</sequence>
<dbReference type="Gene3D" id="3.30.530.20">
    <property type="match status" value="1"/>
</dbReference>
<comment type="caution">
    <text evidence="6">The sequence shown here is derived from an EMBL/GenBank/DDBJ whole genome shotgun (WGS) entry which is preliminary data.</text>
</comment>
<dbReference type="Pfam" id="PF03364">
    <property type="entry name" value="Polyketide_cyc"/>
    <property type="match status" value="1"/>
</dbReference>
<evidence type="ECO:0000313" key="6">
    <source>
        <dbReference type="EMBL" id="PQO44370.1"/>
    </source>
</evidence>
<evidence type="ECO:0000313" key="7">
    <source>
        <dbReference type="Proteomes" id="UP000237819"/>
    </source>
</evidence>
<dbReference type="InterPro" id="IPR023393">
    <property type="entry name" value="START-like_dom_sf"/>
</dbReference>
<feature type="domain" description="Coenzyme Q-binding protein COQ10 START" evidence="4">
    <location>
        <begin position="12"/>
        <end position="136"/>
    </location>
</feature>
<dbReference type="OrthoDB" id="9801773at2"/>
<dbReference type="InterPro" id="IPR013549">
    <property type="entry name" value="DUF1731"/>
</dbReference>
<dbReference type="AlphaFoldDB" id="A0A2S8GJ39"/>
<dbReference type="InterPro" id="IPR036291">
    <property type="entry name" value="NAD(P)-bd_dom_sf"/>
</dbReference>
<dbReference type="SUPFAM" id="SSF55961">
    <property type="entry name" value="Bet v1-like"/>
    <property type="match status" value="1"/>
</dbReference>
<evidence type="ECO:0000259" key="3">
    <source>
        <dbReference type="Pfam" id="PF01370"/>
    </source>
</evidence>
<evidence type="ECO:0000259" key="4">
    <source>
        <dbReference type="Pfam" id="PF03364"/>
    </source>
</evidence>
<comment type="similarity">
    <text evidence="2">Belongs to the NAD(P)-dependent epimerase/dehydratase family. SDR39U1 subfamily.</text>
</comment>
<feature type="domain" description="NAD-dependent epimerase/dehydratase" evidence="3">
    <location>
        <begin position="163"/>
        <end position="370"/>
    </location>
</feature>
<dbReference type="InterPro" id="IPR010099">
    <property type="entry name" value="SDR39U1"/>
</dbReference>
<dbReference type="Pfam" id="PF01370">
    <property type="entry name" value="Epimerase"/>
    <property type="match status" value="1"/>
</dbReference>
<evidence type="ECO:0000259" key="5">
    <source>
        <dbReference type="Pfam" id="PF08338"/>
    </source>
</evidence>
<dbReference type="NCBIfam" id="TIGR01777">
    <property type="entry name" value="yfcH"/>
    <property type="match status" value="1"/>
</dbReference>
<organism evidence="6 7">
    <name type="scientific">Blastopirellula marina</name>
    <dbReference type="NCBI Taxonomy" id="124"/>
    <lineage>
        <taxon>Bacteria</taxon>
        <taxon>Pseudomonadati</taxon>
        <taxon>Planctomycetota</taxon>
        <taxon>Planctomycetia</taxon>
        <taxon>Pirellulales</taxon>
        <taxon>Pirellulaceae</taxon>
        <taxon>Blastopirellula</taxon>
    </lineage>
</organism>
<dbReference type="PANTHER" id="PTHR11092:SF0">
    <property type="entry name" value="EPIMERASE FAMILY PROTEIN SDR39U1"/>
    <property type="match status" value="1"/>
</dbReference>
<dbReference type="EMBL" id="PUHZ01000020">
    <property type="protein sequence ID" value="PQO44370.1"/>
    <property type="molecule type" value="Genomic_DNA"/>
</dbReference>
<evidence type="ECO:0000256" key="1">
    <source>
        <dbReference type="ARBA" id="ARBA00008918"/>
    </source>
</evidence>
<name>A0A2S8GJ39_9BACT</name>
<dbReference type="InterPro" id="IPR001509">
    <property type="entry name" value="Epimerase_deHydtase"/>
</dbReference>